<dbReference type="Proteomes" id="UP000199372">
    <property type="component" value="Unassembled WGS sequence"/>
</dbReference>
<accession>A0A1H8JA72</accession>
<keyword evidence="3" id="KW-0808">Transferase</keyword>
<evidence type="ECO:0000256" key="2">
    <source>
        <dbReference type="ARBA" id="ARBA00022676"/>
    </source>
</evidence>
<dbReference type="AlphaFoldDB" id="A0A1H8JA72"/>
<feature type="transmembrane region" description="Helical" evidence="7">
    <location>
        <begin position="31"/>
        <end position="49"/>
    </location>
</feature>
<keyword evidence="6 7" id="KW-0472">Membrane</keyword>
<evidence type="ECO:0000256" key="5">
    <source>
        <dbReference type="ARBA" id="ARBA00022989"/>
    </source>
</evidence>
<dbReference type="RefSeq" id="WP_091845998.1">
    <property type="nucleotide sequence ID" value="NZ_FOCM01000006.1"/>
</dbReference>
<proteinExistence type="predicted"/>
<protein>
    <submittedName>
        <fullName evidence="9">Cellulose synthase (UDP-forming)</fullName>
    </submittedName>
</protein>
<dbReference type="SUPFAM" id="SSF53448">
    <property type="entry name" value="Nucleotide-diphospho-sugar transferases"/>
    <property type="match status" value="1"/>
</dbReference>
<gene>
    <name evidence="9" type="ORF">SAMN04488011_106135</name>
</gene>
<keyword evidence="2" id="KW-0328">Glycosyltransferase</keyword>
<dbReference type="GO" id="GO:0012505">
    <property type="term" value="C:endomembrane system"/>
    <property type="evidence" value="ECO:0007669"/>
    <property type="project" value="UniProtKB-SubCell"/>
</dbReference>
<keyword evidence="5 7" id="KW-1133">Transmembrane helix</keyword>
<dbReference type="PANTHER" id="PTHR43867:SF2">
    <property type="entry name" value="CELLULOSE SYNTHASE CATALYTIC SUBUNIT A [UDP-FORMING]"/>
    <property type="match status" value="1"/>
</dbReference>
<feature type="transmembrane region" description="Helical" evidence="7">
    <location>
        <begin position="477"/>
        <end position="495"/>
    </location>
</feature>
<evidence type="ECO:0000256" key="6">
    <source>
        <dbReference type="ARBA" id="ARBA00023136"/>
    </source>
</evidence>
<evidence type="ECO:0000256" key="1">
    <source>
        <dbReference type="ARBA" id="ARBA00004127"/>
    </source>
</evidence>
<reference evidence="10" key="1">
    <citation type="submission" date="2016-10" db="EMBL/GenBank/DDBJ databases">
        <authorList>
            <person name="Varghese N."/>
            <person name="Submissions S."/>
        </authorList>
    </citation>
    <scope>NUCLEOTIDE SEQUENCE [LARGE SCALE GENOMIC DNA]</scope>
    <source>
        <strain evidence="10">DSM 26893</strain>
    </source>
</reference>
<dbReference type="InterPro" id="IPR029044">
    <property type="entry name" value="Nucleotide-diphossugar_trans"/>
</dbReference>
<evidence type="ECO:0000259" key="8">
    <source>
        <dbReference type="Pfam" id="PF00535"/>
    </source>
</evidence>
<evidence type="ECO:0000256" key="4">
    <source>
        <dbReference type="ARBA" id="ARBA00022692"/>
    </source>
</evidence>
<feature type="transmembrane region" description="Helical" evidence="7">
    <location>
        <begin position="373"/>
        <end position="395"/>
    </location>
</feature>
<feature type="domain" description="Glycosyltransferase 2-like" evidence="8">
    <location>
        <begin position="121"/>
        <end position="289"/>
    </location>
</feature>
<dbReference type="GO" id="GO:0030244">
    <property type="term" value="P:cellulose biosynthetic process"/>
    <property type="evidence" value="ECO:0007669"/>
    <property type="project" value="InterPro"/>
</dbReference>
<keyword evidence="10" id="KW-1185">Reference proteome</keyword>
<dbReference type="InterPro" id="IPR050321">
    <property type="entry name" value="Glycosyltr_2/OpgH_subfam"/>
</dbReference>
<dbReference type="Gene3D" id="3.90.550.10">
    <property type="entry name" value="Spore Coat Polysaccharide Biosynthesis Protein SpsA, Chain A"/>
    <property type="match status" value="1"/>
</dbReference>
<dbReference type="OrthoDB" id="9806824at2"/>
<dbReference type="InterPro" id="IPR005150">
    <property type="entry name" value="Cellulose_synth"/>
</dbReference>
<evidence type="ECO:0000313" key="10">
    <source>
        <dbReference type="Proteomes" id="UP000199372"/>
    </source>
</evidence>
<name>A0A1H8JA72_9RHOB</name>
<evidence type="ECO:0000313" key="9">
    <source>
        <dbReference type="EMBL" id="SEN77664.1"/>
    </source>
</evidence>
<feature type="transmembrane region" description="Helical" evidence="7">
    <location>
        <begin position="69"/>
        <end position="91"/>
    </location>
</feature>
<dbReference type="GO" id="GO:0016760">
    <property type="term" value="F:cellulose synthase (UDP-forming) activity"/>
    <property type="evidence" value="ECO:0007669"/>
    <property type="project" value="InterPro"/>
</dbReference>
<dbReference type="EMBL" id="FOCM01000006">
    <property type="protein sequence ID" value="SEN77664.1"/>
    <property type="molecule type" value="Genomic_DNA"/>
</dbReference>
<organism evidence="9 10">
    <name type="scientific">Palleronia pelagia</name>
    <dbReference type="NCBI Taxonomy" id="387096"/>
    <lineage>
        <taxon>Bacteria</taxon>
        <taxon>Pseudomonadati</taxon>
        <taxon>Pseudomonadota</taxon>
        <taxon>Alphaproteobacteria</taxon>
        <taxon>Rhodobacterales</taxon>
        <taxon>Roseobacteraceae</taxon>
        <taxon>Palleronia</taxon>
    </lineage>
</organism>
<dbReference type="InterPro" id="IPR001173">
    <property type="entry name" value="Glyco_trans_2-like"/>
</dbReference>
<dbReference type="PANTHER" id="PTHR43867">
    <property type="entry name" value="CELLULOSE SYNTHASE CATALYTIC SUBUNIT A [UDP-FORMING]"/>
    <property type="match status" value="1"/>
</dbReference>
<feature type="transmembrane region" description="Helical" evidence="7">
    <location>
        <begin position="515"/>
        <end position="533"/>
    </location>
</feature>
<feature type="transmembrane region" description="Helical" evidence="7">
    <location>
        <begin position="6"/>
        <end position="24"/>
    </location>
</feature>
<sequence>MLPDYLVPLALVFGTAMLLPRSWLSGRTPRNMAVVALFLAVAGVAWRYLQWRLGETLPEPGTAIGEQVFFYTVLAIELAVWVETAILFAMLSRRRDNSAAADAGEARLRALAPADHPTVDVFIATYNEDLAVLEKTIVGATSLDWPEDRLRVCVLDDGQRDWLRDYCATKGVDYLTREGNAHAKAGNINAAIARTDGEFFMVLDADFVPQQNFLYRAMGLFADDNVGIVQIPHSFYNADPMQTNLGMRGQMPDDQRLFFGEIMAGRDGWNAAFCCGSNSITRRKAIEAVGGGLPYGSITEDMLLTLAMLRKGYVTRYLNERLAIGLAPESLSAMYVQRARWARGAMQILFLREGPFGPGLKLQHRILFLPTHWLVQPLVVLATLGMPAICLWTGWSPLPGATTSEILSIQLPAVAATMLALRLVAPGSYFPLASTVHTALQTPRTLPTVLTTLVRPHGHAFKVTPKGKAAGNATDRLMSLAPSALVLVTAIGLYLNSDINTRILDTADQLSLTAVWAVLAMLVLSVVQVVAMSPPGEIEEEKFAVDVPCMFGTRPGQRIAATIAHLSVDSATLRLADATDMHRNTRWLRLDIPEVGALKAWLQRVDGNVAHVAFDLPEGERRDQLIRALFTTGLDNSTQTLSAFRVGLGLLARILHTERRVETLPRPKNAPPAWIELEVARAPIPPELRDVIIRPAAAWTQVAWMLNGMTLIDPATLEGSVEA</sequence>
<comment type="subcellular location">
    <subcellularLocation>
        <location evidence="1">Endomembrane system</location>
        <topology evidence="1">Multi-pass membrane protein</topology>
    </subcellularLocation>
</comment>
<dbReference type="Pfam" id="PF00535">
    <property type="entry name" value="Glycos_transf_2"/>
    <property type="match status" value="1"/>
</dbReference>
<dbReference type="GO" id="GO:0005886">
    <property type="term" value="C:plasma membrane"/>
    <property type="evidence" value="ECO:0007669"/>
    <property type="project" value="TreeGrafter"/>
</dbReference>
<evidence type="ECO:0000256" key="7">
    <source>
        <dbReference type="SAM" id="Phobius"/>
    </source>
</evidence>
<keyword evidence="4 7" id="KW-0812">Transmembrane</keyword>
<dbReference type="Pfam" id="PF03552">
    <property type="entry name" value="Cellulose_synt"/>
    <property type="match status" value="1"/>
</dbReference>
<dbReference type="CDD" id="cd06421">
    <property type="entry name" value="CESA_CelA_like"/>
    <property type="match status" value="1"/>
</dbReference>
<evidence type="ECO:0000256" key="3">
    <source>
        <dbReference type="ARBA" id="ARBA00022679"/>
    </source>
</evidence>